<proteinExistence type="predicted"/>
<feature type="compositionally biased region" description="Polar residues" evidence="1">
    <location>
        <begin position="84"/>
        <end position="112"/>
    </location>
</feature>
<feature type="region of interest" description="Disordered" evidence="1">
    <location>
        <begin position="1"/>
        <end position="150"/>
    </location>
</feature>
<sequence>MVHQSNMSSNARKRKGKRSLVVILRYRRGRALPTQHHLASSPSDKQQQPEPRMTRRISDESTPRNITWVSSPPPMSPITPLPHRQQQSNGMGLGDSSTINGNDSSEPRSSSLPADPAPFTNRNTAAASPPPSQISTEPDDTTTPSSPALSPLAQHVGRLAEALIRQLACAAIDQDNARLEALGDVERQIELIELCRRTTRTALEKVALDWARKLKEQGGAEGEFIEVERAAKEFESFKFARLAYVEDRVRRASNYDEDDMAQPDDLPHNNQHEAMSDRNSKDARSSNSTRRPPNRRRQKHSRSTTATATAPTPAVPSAATDDQTLTHYAPNLYNDATIPAHLKYFVAGRFQHLTTVTDPSPSSPPPSSSLSAINTTIFDQTSRFPLHLPNPATGLTDIIPLPPHLARNADWESRRWVALLNAWHVALLHERHCQPPPHARFKWTADEKAWLRALGNEKEWESGNTDATAGERSQVPGDAAGDT</sequence>
<feature type="compositionally biased region" description="Basic and acidic residues" evidence="1">
    <location>
        <begin position="52"/>
        <end position="62"/>
    </location>
</feature>
<feature type="region of interest" description="Disordered" evidence="1">
    <location>
        <begin position="256"/>
        <end position="321"/>
    </location>
</feature>
<keyword evidence="3" id="KW-1185">Reference proteome</keyword>
<feature type="compositionally biased region" description="Low complexity" evidence="1">
    <location>
        <begin position="141"/>
        <end position="150"/>
    </location>
</feature>
<feature type="compositionally biased region" description="Pro residues" evidence="1">
    <location>
        <begin position="71"/>
        <end position="80"/>
    </location>
</feature>
<gene>
    <name evidence="2" type="ORF">IWX90DRAFT_488976</name>
</gene>
<organism evidence="2 3">
    <name type="scientific">Phyllosticta citrichinensis</name>
    <dbReference type="NCBI Taxonomy" id="1130410"/>
    <lineage>
        <taxon>Eukaryota</taxon>
        <taxon>Fungi</taxon>
        <taxon>Dikarya</taxon>
        <taxon>Ascomycota</taxon>
        <taxon>Pezizomycotina</taxon>
        <taxon>Dothideomycetes</taxon>
        <taxon>Dothideomycetes incertae sedis</taxon>
        <taxon>Botryosphaeriales</taxon>
        <taxon>Phyllostictaceae</taxon>
        <taxon>Phyllosticta</taxon>
    </lineage>
</organism>
<dbReference type="EMBL" id="JBBWUH010000008">
    <property type="protein sequence ID" value="KAK8159526.1"/>
    <property type="molecule type" value="Genomic_DNA"/>
</dbReference>
<evidence type="ECO:0000313" key="2">
    <source>
        <dbReference type="EMBL" id="KAK8159526.1"/>
    </source>
</evidence>
<feature type="region of interest" description="Disordered" evidence="1">
    <location>
        <begin position="455"/>
        <end position="483"/>
    </location>
</feature>
<comment type="caution">
    <text evidence="2">The sequence shown here is derived from an EMBL/GenBank/DDBJ whole genome shotgun (WGS) entry which is preliminary data.</text>
</comment>
<reference evidence="2 3" key="1">
    <citation type="journal article" date="2022" name="G3 (Bethesda)">
        <title>Enemy or ally: a genomic approach to elucidate the lifestyle of Phyllosticta citrichinaensis.</title>
        <authorList>
            <person name="Buijs V.A."/>
            <person name="Groenewald J.Z."/>
            <person name="Haridas S."/>
            <person name="LaButti K.M."/>
            <person name="Lipzen A."/>
            <person name="Martin F.M."/>
            <person name="Barry K."/>
            <person name="Grigoriev I.V."/>
            <person name="Crous P.W."/>
            <person name="Seidl M.F."/>
        </authorList>
    </citation>
    <scope>NUCLEOTIDE SEQUENCE [LARGE SCALE GENOMIC DNA]</scope>
    <source>
        <strain evidence="2 3">CBS 129764</strain>
    </source>
</reference>
<feature type="compositionally biased region" description="Polar residues" evidence="1">
    <location>
        <begin position="37"/>
        <end position="49"/>
    </location>
</feature>
<name>A0ABR1XL28_9PEZI</name>
<dbReference type="Proteomes" id="UP001456524">
    <property type="component" value="Unassembled WGS sequence"/>
</dbReference>
<evidence type="ECO:0000256" key="1">
    <source>
        <dbReference type="SAM" id="MobiDB-lite"/>
    </source>
</evidence>
<feature type="compositionally biased region" description="Polar residues" evidence="1">
    <location>
        <begin position="1"/>
        <end position="10"/>
    </location>
</feature>
<protein>
    <submittedName>
        <fullName evidence="2">Uncharacterized protein</fullName>
    </submittedName>
</protein>
<accession>A0ABR1XL28</accession>
<feature type="compositionally biased region" description="Low complexity" evidence="1">
    <location>
        <begin position="303"/>
        <end position="320"/>
    </location>
</feature>
<feature type="compositionally biased region" description="Basic and acidic residues" evidence="1">
    <location>
        <begin position="265"/>
        <end position="284"/>
    </location>
</feature>
<feature type="compositionally biased region" description="Basic residues" evidence="1">
    <location>
        <begin position="292"/>
        <end position="302"/>
    </location>
</feature>
<evidence type="ECO:0000313" key="3">
    <source>
        <dbReference type="Proteomes" id="UP001456524"/>
    </source>
</evidence>